<dbReference type="EMBL" id="JARAKH010000032">
    <property type="protein sequence ID" value="KAK8385435.1"/>
    <property type="molecule type" value="Genomic_DNA"/>
</dbReference>
<dbReference type="Proteomes" id="UP001487740">
    <property type="component" value="Unassembled WGS sequence"/>
</dbReference>
<protein>
    <recommendedName>
        <fullName evidence="3">Endonuclease/exonuclease/phosphatase domain-containing protein</fullName>
    </recommendedName>
</protein>
<dbReference type="InterPro" id="IPR036691">
    <property type="entry name" value="Endo/exonu/phosph_ase_sf"/>
</dbReference>
<proteinExistence type="predicted"/>
<dbReference type="AlphaFoldDB" id="A0AAW0TCN7"/>
<gene>
    <name evidence="1" type="ORF">O3P69_016329</name>
</gene>
<evidence type="ECO:0000313" key="2">
    <source>
        <dbReference type="Proteomes" id="UP001487740"/>
    </source>
</evidence>
<organism evidence="1 2">
    <name type="scientific">Scylla paramamosain</name>
    <name type="common">Mud crab</name>
    <dbReference type="NCBI Taxonomy" id="85552"/>
    <lineage>
        <taxon>Eukaryota</taxon>
        <taxon>Metazoa</taxon>
        <taxon>Ecdysozoa</taxon>
        <taxon>Arthropoda</taxon>
        <taxon>Crustacea</taxon>
        <taxon>Multicrustacea</taxon>
        <taxon>Malacostraca</taxon>
        <taxon>Eumalacostraca</taxon>
        <taxon>Eucarida</taxon>
        <taxon>Decapoda</taxon>
        <taxon>Pleocyemata</taxon>
        <taxon>Brachyura</taxon>
        <taxon>Eubrachyura</taxon>
        <taxon>Portunoidea</taxon>
        <taxon>Portunidae</taxon>
        <taxon>Portuninae</taxon>
        <taxon>Scylla</taxon>
    </lineage>
</organism>
<evidence type="ECO:0008006" key="3">
    <source>
        <dbReference type="Google" id="ProtNLM"/>
    </source>
</evidence>
<comment type="caution">
    <text evidence="1">The sequence shown here is derived from an EMBL/GenBank/DDBJ whole genome shotgun (WGS) entry which is preliminary data.</text>
</comment>
<dbReference type="SUPFAM" id="SSF56219">
    <property type="entry name" value="DNase I-like"/>
    <property type="match status" value="1"/>
</dbReference>
<keyword evidence="2" id="KW-1185">Reference proteome</keyword>
<accession>A0AAW0TCN7</accession>
<sequence>MIHQQQRFLESLDAKERQRSLIITGPPEDRDDLGATDDEKVMNVMNAVSPTEAVDRTGWTVRRLAQQNERKMRPILVTVGDQNQRDRILHAAKNLQNAGAQMSRVYIKKDVHLAIRRETARLQKREREEREKAENAGVNITYDWKNRVLPRDGVIIDSFTPRFFLCASREVKLCWWNIAGLKDKLQEPSILKFILDFDIVWILEATKYFNVQVPGFSVCRNVSRSGRNRGVVMLGQDALMHSVKQVDVDAEDQICHGGFVMHSRTECGVLTQHTVDAGTTVVMGDFNATVRRQDTGR</sequence>
<evidence type="ECO:0000313" key="1">
    <source>
        <dbReference type="EMBL" id="KAK8385435.1"/>
    </source>
</evidence>
<reference evidence="1 2" key="1">
    <citation type="submission" date="2023-03" db="EMBL/GenBank/DDBJ databases">
        <title>High-quality genome of Scylla paramamosain provides insights in environmental adaptation.</title>
        <authorList>
            <person name="Zhang L."/>
        </authorList>
    </citation>
    <scope>NUCLEOTIDE SEQUENCE [LARGE SCALE GENOMIC DNA]</scope>
    <source>
        <strain evidence="1">LZ_2023a</strain>
        <tissue evidence="1">Muscle</tissue>
    </source>
</reference>
<name>A0AAW0TCN7_SCYPA</name>